<comment type="caution">
    <text evidence="2">The sequence shown here is derived from an EMBL/GenBank/DDBJ whole genome shotgun (WGS) entry which is preliminary data.</text>
</comment>
<name>A0A1V3KIY2_9PAST</name>
<feature type="chain" id="PRO_5012844350" description="Lipoprotein" evidence="1">
    <location>
        <begin position="19"/>
        <end position="129"/>
    </location>
</feature>
<organism evidence="2 3">
    <name type="scientific">Rodentibacter caecimuris</name>
    <dbReference type="NCBI Taxonomy" id="1796644"/>
    <lineage>
        <taxon>Bacteria</taxon>
        <taxon>Pseudomonadati</taxon>
        <taxon>Pseudomonadota</taxon>
        <taxon>Gammaproteobacteria</taxon>
        <taxon>Pasteurellales</taxon>
        <taxon>Pasteurellaceae</taxon>
        <taxon>Rodentibacter</taxon>
    </lineage>
</organism>
<accession>A0A1V3KIY2</accession>
<evidence type="ECO:0000313" key="2">
    <source>
        <dbReference type="EMBL" id="OOF77586.1"/>
    </source>
</evidence>
<dbReference type="RefSeq" id="WP_077587077.1">
    <property type="nucleotide sequence ID" value="NZ_MLAE01000039.1"/>
</dbReference>
<evidence type="ECO:0000256" key="1">
    <source>
        <dbReference type="SAM" id="SignalP"/>
    </source>
</evidence>
<dbReference type="AlphaFoldDB" id="A0A1V3KIY2"/>
<gene>
    <name evidence="2" type="ORF">BKG96_08170</name>
</gene>
<evidence type="ECO:0000313" key="3">
    <source>
        <dbReference type="Proteomes" id="UP000189114"/>
    </source>
</evidence>
<feature type="signal peptide" evidence="1">
    <location>
        <begin position="1"/>
        <end position="18"/>
    </location>
</feature>
<proteinExistence type="predicted"/>
<evidence type="ECO:0008006" key="4">
    <source>
        <dbReference type="Google" id="ProtNLM"/>
    </source>
</evidence>
<dbReference type="PROSITE" id="PS51257">
    <property type="entry name" value="PROKAR_LIPOPROTEIN"/>
    <property type="match status" value="1"/>
</dbReference>
<protein>
    <recommendedName>
        <fullName evidence="4">Lipoprotein</fullName>
    </recommendedName>
</protein>
<sequence>MKKFKFIMLISLIFMSSACDKKVETLDAKTAEKIYNSLSNEQIIQGSKSIYIMSCRKMYQAMPIEVKNRFSEDKLCHCYTDKLVNKLDISTLRLMLLPKESLTQPQMTDIHRKVTTISQQVMPECLNYN</sequence>
<keyword evidence="1" id="KW-0732">Signal</keyword>
<dbReference type="EMBL" id="MLAE01000039">
    <property type="protein sequence ID" value="OOF77586.1"/>
    <property type="molecule type" value="Genomic_DNA"/>
</dbReference>
<reference evidence="3" key="1">
    <citation type="submission" date="2016-10" db="EMBL/GenBank/DDBJ databases">
        <title>Rodentibacter gen. nov. and new species.</title>
        <authorList>
            <person name="Christensen H."/>
        </authorList>
    </citation>
    <scope>NUCLEOTIDE SEQUENCE [LARGE SCALE GENOMIC DNA]</scope>
    <source>
        <strain evidence="3">Ppn152</strain>
    </source>
</reference>
<dbReference type="Proteomes" id="UP000189114">
    <property type="component" value="Unassembled WGS sequence"/>
</dbReference>